<dbReference type="SUPFAM" id="SSF52317">
    <property type="entry name" value="Class I glutamine amidotransferase-like"/>
    <property type="match status" value="1"/>
</dbReference>
<dbReference type="Proteomes" id="UP000054851">
    <property type="component" value="Unassembled WGS sequence"/>
</dbReference>
<dbReference type="GO" id="GO:0044210">
    <property type="term" value="P:'de novo' CTP biosynthetic process"/>
    <property type="evidence" value="ECO:0007669"/>
    <property type="project" value="UniProtKB-UniPathway"/>
</dbReference>
<dbReference type="RefSeq" id="WP_061172377.1">
    <property type="nucleotide sequence ID" value="NZ_FCOA02000054.1"/>
</dbReference>
<gene>
    <name evidence="11" type="ORF">AWB79_07380</name>
</gene>
<name>A0A158DQH3_9BURK</name>
<dbReference type="PANTHER" id="PTHR11550:SF0">
    <property type="entry name" value="CTP SYNTHASE-RELATED"/>
    <property type="match status" value="1"/>
</dbReference>
<evidence type="ECO:0000256" key="2">
    <source>
        <dbReference type="ARBA" id="ARBA00007533"/>
    </source>
</evidence>
<dbReference type="Gene3D" id="3.40.50.880">
    <property type="match status" value="1"/>
</dbReference>
<evidence type="ECO:0000256" key="5">
    <source>
        <dbReference type="ARBA" id="ARBA00022741"/>
    </source>
</evidence>
<sequence>MLYLIEDATPEPAQFGALPALFARTLNAELRCAGVHFDEQRFPDAHQHVTADGRLVASGLIWRTRTGLPDSAEPCHEIFALARTRHIVLLVQSFDAFPTQCAEDVEMLRVVHEADSAQLVEDGSGVVLQAHRDRYGRWRSTEQAASRASGPSMTIALIGRECDQHQQYPATLAALGDAADALGFDLDVRFIAAQDIDCDNAETLLADAHGILLPGGADMARVAGQIEAARFGWLASIPVLGLSLGMQSMATAIARLALKSDEIGMKEAQPDARVASFEPIHVGEDGVLLHRLGLRPISLVPGSRIAAMLGTQASILCNHRYRLNPALEAPLATLGVTVSAHDESGSIADAIEADKHPFFAGMQGHPELSSRDGAPHPLLIAFLEAAARRSQA</sequence>
<dbReference type="InterPro" id="IPR004468">
    <property type="entry name" value="CTP_synthase"/>
</dbReference>
<dbReference type="GO" id="GO:0003883">
    <property type="term" value="F:CTP synthase activity"/>
    <property type="evidence" value="ECO:0007669"/>
    <property type="project" value="UniProtKB-EC"/>
</dbReference>
<keyword evidence="5" id="KW-0547">Nucleotide-binding</keyword>
<keyword evidence="8" id="KW-0665">Pyrimidine biosynthesis</keyword>
<evidence type="ECO:0000256" key="6">
    <source>
        <dbReference type="ARBA" id="ARBA00022840"/>
    </source>
</evidence>
<comment type="caution">
    <text evidence="11">The sequence shown here is derived from an EMBL/GenBank/DDBJ whole genome shotgun (WGS) entry which is preliminary data.</text>
</comment>
<dbReference type="GO" id="GO:0005524">
    <property type="term" value="F:ATP binding"/>
    <property type="evidence" value="ECO:0007669"/>
    <property type="project" value="UniProtKB-KW"/>
</dbReference>
<evidence type="ECO:0000256" key="3">
    <source>
        <dbReference type="ARBA" id="ARBA00012291"/>
    </source>
</evidence>
<dbReference type="PROSITE" id="PS51273">
    <property type="entry name" value="GATASE_TYPE_1"/>
    <property type="match status" value="1"/>
</dbReference>
<protein>
    <recommendedName>
        <fullName evidence="3">CTP synthase (glutamine hydrolyzing)</fullName>
        <ecNumber evidence="3">6.3.4.2</ecNumber>
    </recommendedName>
</protein>
<dbReference type="PANTHER" id="PTHR11550">
    <property type="entry name" value="CTP SYNTHASE"/>
    <property type="match status" value="1"/>
</dbReference>
<comment type="similarity">
    <text evidence="2">Belongs to the CTP synthase family.</text>
</comment>
<dbReference type="EMBL" id="FCOA02000054">
    <property type="protein sequence ID" value="SAK96815.1"/>
    <property type="molecule type" value="Genomic_DNA"/>
</dbReference>
<dbReference type="STRING" id="1777140.AWB79_07380"/>
<feature type="domain" description="Glutamine amidotransferase" evidence="10">
    <location>
        <begin position="199"/>
        <end position="380"/>
    </location>
</feature>
<evidence type="ECO:0000313" key="12">
    <source>
        <dbReference type="Proteomes" id="UP000054851"/>
    </source>
</evidence>
<proteinExistence type="inferred from homology"/>
<dbReference type="GO" id="GO:0019856">
    <property type="term" value="P:pyrimidine nucleobase biosynthetic process"/>
    <property type="evidence" value="ECO:0007669"/>
    <property type="project" value="TreeGrafter"/>
</dbReference>
<dbReference type="GO" id="GO:0042802">
    <property type="term" value="F:identical protein binding"/>
    <property type="evidence" value="ECO:0007669"/>
    <property type="project" value="TreeGrafter"/>
</dbReference>
<dbReference type="Pfam" id="PF00117">
    <property type="entry name" value="GATase"/>
    <property type="match status" value="1"/>
</dbReference>
<keyword evidence="7" id="KW-0315">Glutamine amidotransferase</keyword>
<dbReference type="EC" id="6.3.4.2" evidence="3"/>
<keyword evidence="6" id="KW-0067">ATP-binding</keyword>
<dbReference type="GO" id="GO:0005829">
    <property type="term" value="C:cytosol"/>
    <property type="evidence" value="ECO:0007669"/>
    <property type="project" value="TreeGrafter"/>
</dbReference>
<evidence type="ECO:0000256" key="9">
    <source>
        <dbReference type="ARBA" id="ARBA00047781"/>
    </source>
</evidence>
<dbReference type="AlphaFoldDB" id="A0A158DQH3"/>
<dbReference type="InterPro" id="IPR017926">
    <property type="entry name" value="GATASE"/>
</dbReference>
<evidence type="ECO:0000256" key="1">
    <source>
        <dbReference type="ARBA" id="ARBA00005171"/>
    </source>
</evidence>
<dbReference type="OrthoDB" id="9813383at2"/>
<reference evidence="11" key="1">
    <citation type="submission" date="2016-01" db="EMBL/GenBank/DDBJ databases">
        <authorList>
            <person name="Peeters C."/>
        </authorList>
    </citation>
    <scope>NUCLEOTIDE SEQUENCE</scope>
    <source>
        <strain evidence="11">LMG 29322</strain>
    </source>
</reference>
<organism evidence="11 12">
    <name type="scientific">Caballeronia hypogeia</name>
    <dbReference type="NCBI Taxonomy" id="1777140"/>
    <lineage>
        <taxon>Bacteria</taxon>
        <taxon>Pseudomonadati</taxon>
        <taxon>Pseudomonadota</taxon>
        <taxon>Betaproteobacteria</taxon>
        <taxon>Burkholderiales</taxon>
        <taxon>Burkholderiaceae</taxon>
        <taxon>Caballeronia</taxon>
    </lineage>
</organism>
<evidence type="ECO:0000259" key="10">
    <source>
        <dbReference type="Pfam" id="PF00117"/>
    </source>
</evidence>
<keyword evidence="4" id="KW-0436">Ligase</keyword>
<comment type="pathway">
    <text evidence="1">Pyrimidine metabolism; CTP biosynthesis via de novo pathway; CTP from UDP: step 2/2.</text>
</comment>
<evidence type="ECO:0000256" key="7">
    <source>
        <dbReference type="ARBA" id="ARBA00022962"/>
    </source>
</evidence>
<evidence type="ECO:0000256" key="8">
    <source>
        <dbReference type="ARBA" id="ARBA00022975"/>
    </source>
</evidence>
<dbReference type="InterPro" id="IPR029062">
    <property type="entry name" value="Class_I_gatase-like"/>
</dbReference>
<accession>A0A158DQH3</accession>
<evidence type="ECO:0000256" key="4">
    <source>
        <dbReference type="ARBA" id="ARBA00022598"/>
    </source>
</evidence>
<keyword evidence="12" id="KW-1185">Reference proteome</keyword>
<evidence type="ECO:0000313" key="11">
    <source>
        <dbReference type="EMBL" id="SAK96815.1"/>
    </source>
</evidence>
<dbReference type="UniPathway" id="UPA00159">
    <property type="reaction ID" value="UER00277"/>
</dbReference>
<comment type="catalytic activity">
    <reaction evidence="9">
        <text>UTP + L-glutamine + ATP + H2O = CTP + L-glutamate + ADP + phosphate + 2 H(+)</text>
        <dbReference type="Rhea" id="RHEA:26426"/>
        <dbReference type="ChEBI" id="CHEBI:15377"/>
        <dbReference type="ChEBI" id="CHEBI:15378"/>
        <dbReference type="ChEBI" id="CHEBI:29985"/>
        <dbReference type="ChEBI" id="CHEBI:30616"/>
        <dbReference type="ChEBI" id="CHEBI:37563"/>
        <dbReference type="ChEBI" id="CHEBI:43474"/>
        <dbReference type="ChEBI" id="CHEBI:46398"/>
        <dbReference type="ChEBI" id="CHEBI:58359"/>
        <dbReference type="ChEBI" id="CHEBI:456216"/>
        <dbReference type="EC" id="6.3.4.2"/>
    </reaction>
</comment>